<sequence>MAVIVQLIRHLFPCKIITHRINGLINQLPNNALRTNEIFVSIEKYSKTRQYFSCTLEALTKLYNECPPSHRNLYEVILPTNEVKTYIDFEYYIENNHDINNHFIGTNCLLKILLLSLNFSYRQFCQSQNDIDMALKQFLVLEAQVRVILFSEAILH</sequence>
<dbReference type="Proteomes" id="UP000681720">
    <property type="component" value="Unassembled WGS sequence"/>
</dbReference>
<dbReference type="Proteomes" id="UP000676336">
    <property type="component" value="Unassembled WGS sequence"/>
</dbReference>
<dbReference type="Proteomes" id="UP000681967">
    <property type="component" value="Unassembled WGS sequence"/>
</dbReference>
<evidence type="ECO:0000313" key="3">
    <source>
        <dbReference type="EMBL" id="CAF2121047.1"/>
    </source>
</evidence>
<evidence type="ECO:0000313" key="4">
    <source>
        <dbReference type="EMBL" id="CAF4186832.1"/>
    </source>
</evidence>
<dbReference type="EMBL" id="CAJNRE010013755">
    <property type="protein sequence ID" value="CAF2121047.1"/>
    <property type="molecule type" value="Genomic_DNA"/>
</dbReference>
<evidence type="ECO:0000313" key="6">
    <source>
        <dbReference type="EMBL" id="CAF4476229.1"/>
    </source>
</evidence>
<dbReference type="EMBL" id="CAJOBI010016116">
    <property type="protein sequence ID" value="CAF4186832.1"/>
    <property type="molecule type" value="Genomic_DNA"/>
</dbReference>
<dbReference type="EMBL" id="CAJNOV010012085">
    <property type="protein sequence ID" value="CAF1474835.1"/>
    <property type="molecule type" value="Genomic_DNA"/>
</dbReference>
<comment type="caution">
    <text evidence="2">The sequence shown here is derived from an EMBL/GenBank/DDBJ whole genome shotgun (WGS) entry which is preliminary data.</text>
</comment>
<name>A0A816H1T5_9BILA</name>
<evidence type="ECO:0000313" key="5">
    <source>
        <dbReference type="EMBL" id="CAF4445503.1"/>
    </source>
</evidence>
<proteinExistence type="predicted"/>
<dbReference type="EMBL" id="CAJOBH010071963">
    <property type="protein sequence ID" value="CAF4476229.1"/>
    <property type="molecule type" value="Genomic_DNA"/>
</dbReference>
<accession>A0A816H1T5</accession>
<organism evidence="2 7">
    <name type="scientific">Rotaria magnacalcarata</name>
    <dbReference type="NCBI Taxonomy" id="392030"/>
    <lineage>
        <taxon>Eukaryota</taxon>
        <taxon>Metazoa</taxon>
        <taxon>Spiralia</taxon>
        <taxon>Gnathifera</taxon>
        <taxon>Rotifera</taxon>
        <taxon>Eurotatoria</taxon>
        <taxon>Bdelloidea</taxon>
        <taxon>Philodinida</taxon>
        <taxon>Philodinidae</taxon>
        <taxon>Rotaria</taxon>
    </lineage>
</organism>
<protein>
    <submittedName>
        <fullName evidence="2">Uncharacterized protein</fullName>
    </submittedName>
</protein>
<evidence type="ECO:0000313" key="1">
    <source>
        <dbReference type="EMBL" id="CAF1474835.1"/>
    </source>
</evidence>
<dbReference type="EMBL" id="CAJOBJ010067519">
    <property type="protein sequence ID" value="CAF4445503.1"/>
    <property type="molecule type" value="Genomic_DNA"/>
</dbReference>
<reference evidence="2" key="1">
    <citation type="submission" date="2021-02" db="EMBL/GenBank/DDBJ databases">
        <authorList>
            <person name="Nowell W R."/>
        </authorList>
    </citation>
    <scope>NUCLEOTIDE SEQUENCE</scope>
</reference>
<dbReference type="EMBL" id="CAJNOW010020631">
    <property type="protein sequence ID" value="CAF1680506.1"/>
    <property type="molecule type" value="Genomic_DNA"/>
</dbReference>
<dbReference type="Proteomes" id="UP000663824">
    <property type="component" value="Unassembled WGS sequence"/>
</dbReference>
<evidence type="ECO:0000313" key="2">
    <source>
        <dbReference type="EMBL" id="CAF1680506.1"/>
    </source>
</evidence>
<dbReference type="OrthoDB" id="10058364at2759"/>
<dbReference type="AlphaFoldDB" id="A0A816H1T5"/>
<evidence type="ECO:0000313" key="7">
    <source>
        <dbReference type="Proteomes" id="UP000663834"/>
    </source>
</evidence>
<dbReference type="Proteomes" id="UP000663855">
    <property type="component" value="Unassembled WGS sequence"/>
</dbReference>
<gene>
    <name evidence="6" type="ORF">BYL167_LOCUS34898</name>
    <name evidence="1" type="ORF">CJN711_LOCUS25850</name>
    <name evidence="5" type="ORF">GIL414_LOCUS32179</name>
    <name evidence="2" type="ORF">KQP761_LOCUS36439</name>
    <name evidence="3" type="ORF">MBJ925_LOCUS25912</name>
    <name evidence="4" type="ORF">SMN809_LOCUS21272</name>
</gene>
<dbReference type="Proteomes" id="UP000663834">
    <property type="component" value="Unassembled WGS sequence"/>
</dbReference>